<evidence type="ECO:0000313" key="1">
    <source>
        <dbReference type="EMBL" id="AXW87804.1"/>
    </source>
</evidence>
<protein>
    <submittedName>
        <fullName evidence="1">Uncharacterized protein</fullName>
    </submittedName>
</protein>
<dbReference type="KEGG" id="lbq:CKQ53_13040"/>
<organism evidence="1 2">
    <name type="scientific">Lonsdalea britannica</name>
    <dbReference type="NCBI Taxonomy" id="1082704"/>
    <lineage>
        <taxon>Bacteria</taxon>
        <taxon>Pseudomonadati</taxon>
        <taxon>Pseudomonadota</taxon>
        <taxon>Gammaproteobacteria</taxon>
        <taxon>Enterobacterales</taxon>
        <taxon>Pectobacteriaceae</taxon>
        <taxon>Lonsdalea</taxon>
    </lineage>
</organism>
<reference evidence="1 2" key="1">
    <citation type="submission" date="2017-08" db="EMBL/GenBank/DDBJ databases">
        <title>Comparative genomics of bacteria isolated from necrotic lesions of AOD affected trees.</title>
        <authorList>
            <person name="Doonan J."/>
            <person name="Denman S."/>
            <person name="McDonald J.E."/>
        </authorList>
    </citation>
    <scope>NUCLEOTIDE SEQUENCE [LARGE SCALE GENOMIC DNA]</scope>
    <source>
        <strain evidence="1 2">477</strain>
    </source>
</reference>
<keyword evidence="2" id="KW-1185">Reference proteome</keyword>
<sequence>MIRDEVIKTLSDNGEMTGAQIWSYCKHYGHSYPGVYGCIKQMTQEGVIIRSGEQGGYTYRMAPRVDTGSRRFDTRSHNPLVLLFDRRIREVRGIHEVCMAAH</sequence>
<dbReference type="Proteomes" id="UP000263881">
    <property type="component" value="Chromosome"/>
</dbReference>
<proteinExistence type="predicted"/>
<dbReference type="EMBL" id="CP023009">
    <property type="protein sequence ID" value="AXW87804.1"/>
    <property type="molecule type" value="Genomic_DNA"/>
</dbReference>
<name>A0AAD0SIM4_9GAMM</name>
<accession>A0AAD0SIM4</accession>
<dbReference type="AlphaFoldDB" id="A0AAD0SIM4"/>
<gene>
    <name evidence="1" type="ORF">CKQ53_13040</name>
</gene>
<evidence type="ECO:0000313" key="2">
    <source>
        <dbReference type="Proteomes" id="UP000263881"/>
    </source>
</evidence>